<feature type="transmembrane region" description="Helical" evidence="1">
    <location>
        <begin position="6"/>
        <end position="29"/>
    </location>
</feature>
<evidence type="ECO:0000256" key="1">
    <source>
        <dbReference type="SAM" id="Phobius"/>
    </source>
</evidence>
<keyword evidence="1" id="KW-0812">Transmembrane</keyword>
<name>A0A0E9R3L7_ANGAN</name>
<reference evidence="2" key="1">
    <citation type="submission" date="2014-11" db="EMBL/GenBank/DDBJ databases">
        <authorList>
            <person name="Amaro Gonzalez C."/>
        </authorList>
    </citation>
    <scope>NUCLEOTIDE SEQUENCE</scope>
</reference>
<proteinExistence type="predicted"/>
<protein>
    <submittedName>
        <fullName evidence="2">Uncharacterized protein</fullName>
    </submittedName>
</protein>
<keyword evidence="1" id="KW-0472">Membrane</keyword>
<evidence type="ECO:0000313" key="2">
    <source>
        <dbReference type="EMBL" id="JAH23337.1"/>
    </source>
</evidence>
<accession>A0A0E9R3L7</accession>
<reference evidence="2" key="2">
    <citation type="journal article" date="2015" name="Fish Shellfish Immunol.">
        <title>Early steps in the European eel (Anguilla anguilla)-Vibrio vulnificus interaction in the gills: Role of the RtxA13 toxin.</title>
        <authorList>
            <person name="Callol A."/>
            <person name="Pajuelo D."/>
            <person name="Ebbesson L."/>
            <person name="Teles M."/>
            <person name="MacKenzie S."/>
            <person name="Amaro C."/>
        </authorList>
    </citation>
    <scope>NUCLEOTIDE SEQUENCE</scope>
</reference>
<dbReference type="AlphaFoldDB" id="A0A0E9R3L7"/>
<sequence>MFWSSLYNYTGAEICFINSLYSMIIWLFMPFN</sequence>
<organism evidence="2">
    <name type="scientific">Anguilla anguilla</name>
    <name type="common">European freshwater eel</name>
    <name type="synonym">Muraena anguilla</name>
    <dbReference type="NCBI Taxonomy" id="7936"/>
    <lineage>
        <taxon>Eukaryota</taxon>
        <taxon>Metazoa</taxon>
        <taxon>Chordata</taxon>
        <taxon>Craniata</taxon>
        <taxon>Vertebrata</taxon>
        <taxon>Euteleostomi</taxon>
        <taxon>Actinopterygii</taxon>
        <taxon>Neopterygii</taxon>
        <taxon>Teleostei</taxon>
        <taxon>Anguilliformes</taxon>
        <taxon>Anguillidae</taxon>
        <taxon>Anguilla</taxon>
    </lineage>
</organism>
<keyword evidence="1" id="KW-1133">Transmembrane helix</keyword>
<dbReference type="EMBL" id="GBXM01085240">
    <property type="protein sequence ID" value="JAH23337.1"/>
    <property type="molecule type" value="Transcribed_RNA"/>
</dbReference>